<evidence type="ECO:0000313" key="1">
    <source>
        <dbReference type="EMBL" id="KAG1305249.1"/>
    </source>
</evidence>
<dbReference type="AlphaFoldDB" id="A0A9P6X4P2"/>
<protein>
    <recommendedName>
        <fullName evidence="3">P-loop containing nucleoside triphosphate hydrolase protein</fullName>
    </recommendedName>
</protein>
<comment type="caution">
    <text evidence="1">The sequence shown here is derived from an EMBL/GenBank/DDBJ whole genome shotgun (WGS) entry which is preliminary data.</text>
</comment>
<evidence type="ECO:0008006" key="3">
    <source>
        <dbReference type="Google" id="ProtNLM"/>
    </source>
</evidence>
<evidence type="ECO:0000313" key="2">
    <source>
        <dbReference type="Proteomes" id="UP000716291"/>
    </source>
</evidence>
<dbReference type="Pfam" id="PF17784">
    <property type="entry name" value="Sulfotransfer_4"/>
    <property type="match status" value="1"/>
</dbReference>
<dbReference type="PANTHER" id="PTHR36978">
    <property type="entry name" value="P-LOOP CONTAINING NUCLEOTIDE TRIPHOSPHATE HYDROLASE"/>
    <property type="match status" value="1"/>
</dbReference>
<gene>
    <name evidence="1" type="ORF">G6F64_008526</name>
</gene>
<name>A0A9P6X4P2_RHIOR</name>
<dbReference type="SUPFAM" id="SSF52540">
    <property type="entry name" value="P-loop containing nucleoside triphosphate hydrolases"/>
    <property type="match status" value="1"/>
</dbReference>
<reference evidence="1" key="1">
    <citation type="journal article" date="2020" name="Microb. Genom.">
        <title>Genetic diversity of clinical and environmental Mucorales isolates obtained from an investigation of mucormycosis cases among solid organ transplant recipients.</title>
        <authorList>
            <person name="Nguyen M.H."/>
            <person name="Kaul D."/>
            <person name="Muto C."/>
            <person name="Cheng S.J."/>
            <person name="Richter R.A."/>
            <person name="Bruno V.M."/>
            <person name="Liu G."/>
            <person name="Beyhan S."/>
            <person name="Sundermann A.J."/>
            <person name="Mounaud S."/>
            <person name="Pasculle A.W."/>
            <person name="Nierman W.C."/>
            <person name="Driscoll E."/>
            <person name="Cumbie R."/>
            <person name="Clancy C.J."/>
            <person name="Dupont C.L."/>
        </authorList>
    </citation>
    <scope>NUCLEOTIDE SEQUENCE</scope>
    <source>
        <strain evidence="1">GL11</strain>
    </source>
</reference>
<dbReference type="InterPro" id="IPR027417">
    <property type="entry name" value="P-loop_NTPase"/>
</dbReference>
<organism evidence="1 2">
    <name type="scientific">Rhizopus oryzae</name>
    <name type="common">Mucormycosis agent</name>
    <name type="synonym">Rhizopus arrhizus var. delemar</name>
    <dbReference type="NCBI Taxonomy" id="64495"/>
    <lineage>
        <taxon>Eukaryota</taxon>
        <taxon>Fungi</taxon>
        <taxon>Fungi incertae sedis</taxon>
        <taxon>Mucoromycota</taxon>
        <taxon>Mucoromycotina</taxon>
        <taxon>Mucoromycetes</taxon>
        <taxon>Mucorales</taxon>
        <taxon>Mucorineae</taxon>
        <taxon>Rhizopodaceae</taxon>
        <taxon>Rhizopus</taxon>
    </lineage>
</organism>
<dbReference type="InterPro" id="IPR040632">
    <property type="entry name" value="Sulfotransfer_4"/>
</dbReference>
<accession>A0A9P6X4P2</accession>
<keyword evidence="2" id="KW-1185">Reference proteome</keyword>
<dbReference type="Proteomes" id="UP000716291">
    <property type="component" value="Unassembled WGS sequence"/>
</dbReference>
<dbReference type="Gene3D" id="3.40.50.300">
    <property type="entry name" value="P-loop containing nucleotide triphosphate hydrolases"/>
    <property type="match status" value="1"/>
</dbReference>
<dbReference type="OrthoDB" id="408152at2759"/>
<dbReference type="EMBL" id="JAANQT010001412">
    <property type="protein sequence ID" value="KAG1305249.1"/>
    <property type="molecule type" value="Genomic_DNA"/>
</dbReference>
<sequence length="214" mass="24928">MAPLQVIGAGFGRTGTYSLQEALNILGYNTLHMSCYFKDENLDFKPFEEAHRNPETIDWDKPYDGFDAAIEWPTSTFYKELMVKYPDAKVLLTVRTPESWYASICKTVAPMMQRQKEIKSEKLKDTLRMANKFMLGGIFADEEKMKDEKAIQKLFTDHIEEVKRHVPSDRLLVMELGEGWDRLCQFLGKEVPKVPYPKTNAVDFFQDRISKYFE</sequence>
<dbReference type="PANTHER" id="PTHR36978:SF4">
    <property type="entry name" value="P-LOOP CONTAINING NUCLEOSIDE TRIPHOSPHATE HYDROLASE PROTEIN"/>
    <property type="match status" value="1"/>
</dbReference>
<proteinExistence type="predicted"/>